<keyword evidence="4" id="KW-1185">Reference proteome</keyword>
<reference evidence="3" key="1">
    <citation type="submission" date="2022-11" db="EMBL/GenBank/DDBJ databases">
        <authorList>
            <person name="Petersen C."/>
        </authorList>
    </citation>
    <scope>NUCLEOTIDE SEQUENCE</scope>
    <source>
        <strain evidence="3">IBT 30069</strain>
    </source>
</reference>
<dbReference type="OrthoDB" id="4348296at2759"/>
<name>A0A9W9FHZ2_9EURO</name>
<keyword evidence="1" id="KW-0175">Coiled coil</keyword>
<accession>A0A9W9FHZ2</accession>
<sequence>MDNHQPTCDCSQCIPPQELLHHPCIVGKWETKADLAIHHREQELRAISHLKEVVDAPLILFSPTSPSPQAGPGSGPGSGAINEETKEIITGILRRRKELTKAFNIGEVQLLLTFWRYQQRQTTAPSLMLCMFLQDVMEPHAPKSYKTEKVQKDINGRKRAVGSDGKSNLMIRKEAIDLLFKHGVGDILNELFLKNPRGIFRFEYGCATFYPSGSDFMPENKKSYLPATVEDGFDVDADTDADAAAVGNKPFISEWTPNDTRQMTPRSVTISDSDDEMIGMSMPSGASQVQPIFGHILNEVEPGKPMADKERPMKNFLGRRGSALFSGERTINIDGMEKCLQKRAKRREASLNPSQVDSRDIRDIRDMKRSIQTRARRLEASLDRLQVDSRDAQTQMRDLQQKIEDFILFNHMDRL</sequence>
<organism evidence="3 4">
    <name type="scientific">Penicillium angulare</name>
    <dbReference type="NCBI Taxonomy" id="116970"/>
    <lineage>
        <taxon>Eukaryota</taxon>
        <taxon>Fungi</taxon>
        <taxon>Dikarya</taxon>
        <taxon>Ascomycota</taxon>
        <taxon>Pezizomycotina</taxon>
        <taxon>Eurotiomycetes</taxon>
        <taxon>Eurotiomycetidae</taxon>
        <taxon>Eurotiales</taxon>
        <taxon>Aspergillaceae</taxon>
        <taxon>Penicillium</taxon>
    </lineage>
</organism>
<evidence type="ECO:0000256" key="1">
    <source>
        <dbReference type="SAM" id="Coils"/>
    </source>
</evidence>
<dbReference type="AlphaFoldDB" id="A0A9W9FHZ2"/>
<reference evidence="3" key="2">
    <citation type="journal article" date="2023" name="IMA Fungus">
        <title>Comparative genomic study of the Penicillium genus elucidates a diverse pangenome and 15 lateral gene transfer events.</title>
        <authorList>
            <person name="Petersen C."/>
            <person name="Sorensen T."/>
            <person name="Nielsen M.R."/>
            <person name="Sondergaard T.E."/>
            <person name="Sorensen J.L."/>
            <person name="Fitzpatrick D.A."/>
            <person name="Frisvad J.C."/>
            <person name="Nielsen K.L."/>
        </authorList>
    </citation>
    <scope>NUCLEOTIDE SEQUENCE</scope>
    <source>
        <strain evidence="3">IBT 30069</strain>
    </source>
</reference>
<feature type="region of interest" description="Disordered" evidence="2">
    <location>
        <begin position="62"/>
        <end position="82"/>
    </location>
</feature>
<dbReference type="Proteomes" id="UP001149165">
    <property type="component" value="Unassembled WGS sequence"/>
</dbReference>
<comment type="caution">
    <text evidence="3">The sequence shown here is derived from an EMBL/GenBank/DDBJ whole genome shotgun (WGS) entry which is preliminary data.</text>
</comment>
<gene>
    <name evidence="3" type="ORF">N7456_006573</name>
</gene>
<evidence type="ECO:0000313" key="3">
    <source>
        <dbReference type="EMBL" id="KAJ5100521.1"/>
    </source>
</evidence>
<evidence type="ECO:0000256" key="2">
    <source>
        <dbReference type="SAM" id="MobiDB-lite"/>
    </source>
</evidence>
<dbReference type="EMBL" id="JAPQKH010000004">
    <property type="protein sequence ID" value="KAJ5100521.1"/>
    <property type="molecule type" value="Genomic_DNA"/>
</dbReference>
<protein>
    <submittedName>
        <fullName evidence="3">Uncharacterized protein</fullName>
    </submittedName>
</protein>
<feature type="coiled-coil region" evidence="1">
    <location>
        <begin position="368"/>
        <end position="402"/>
    </location>
</feature>
<evidence type="ECO:0000313" key="4">
    <source>
        <dbReference type="Proteomes" id="UP001149165"/>
    </source>
</evidence>
<proteinExistence type="predicted"/>
<feature type="compositionally biased region" description="Low complexity" evidence="2">
    <location>
        <begin position="62"/>
        <end position="71"/>
    </location>
</feature>